<dbReference type="InterPro" id="IPR009492">
    <property type="entry name" value="TniQ"/>
</dbReference>
<dbReference type="EMBL" id="FNDI01000040">
    <property type="protein sequence ID" value="SDJ27126.1"/>
    <property type="molecule type" value="Genomic_DNA"/>
</dbReference>
<name>A0A7Z7FMM7_9BURK</name>
<sequence length="510" mass="57814">MSGRMFILMHLLSEETISSWFTRSAMASGFSSLLDPWRMCTGAHSYPAVVFPDGLDRLSAALGIEDREVLPLEHTPILAYRPFVNARTYREALTTMRADPKPRGETSTRLPSKHSRSEFRFCPECVVEDIKKNGAAYVHRHHCMQGVYVCIKHKCLLSSGCGECRWSAHKTSKIRYPDTICQCGSALRNSIGVVSNDEFNLLYRLSIIINDFLNLMGPGDVTRWQVGSAYREAFSSSRRKTDSLAEFINNRIGENLIERMNISIRGNMSMSAALYGAGNPVSSLVINSIFVETFFGGVESLIHSATEFEILASEGEIERCRGVLKKLVETDAARSRQDLSKKAPQEYGVVKNFDEYWIKMILGFMRDWSVRDLKKIDQGLMRHMRQSLIGMRVGNKYPIKITKNRLIWGYPCFKHIAPLISKLPQSLRYIRENIDSSEYYLCKVVRFIMLNDHDPTLTPEQKVKRLGVPVEVARNLAAGGLPPRGREPSAIKHIIALRRASKRSGHKRCK</sequence>
<dbReference type="Pfam" id="PF06527">
    <property type="entry name" value="TniQ"/>
    <property type="match status" value="1"/>
</dbReference>
<evidence type="ECO:0000313" key="3">
    <source>
        <dbReference type="Proteomes" id="UP000198900"/>
    </source>
</evidence>
<evidence type="ECO:0000313" key="2">
    <source>
        <dbReference type="EMBL" id="SDJ27126.1"/>
    </source>
</evidence>
<keyword evidence="3" id="KW-1185">Reference proteome</keyword>
<protein>
    <submittedName>
        <fullName evidence="2">TniQ protein</fullName>
    </submittedName>
</protein>
<dbReference type="Proteomes" id="UP000198900">
    <property type="component" value="Unassembled WGS sequence"/>
</dbReference>
<dbReference type="AlphaFoldDB" id="A0A7Z7FMM7"/>
<proteinExistence type="predicted"/>
<accession>A0A7Z7FMM7</accession>
<gene>
    <name evidence="2" type="ORF">SAMN04487926_14041</name>
</gene>
<evidence type="ECO:0000259" key="1">
    <source>
        <dbReference type="Pfam" id="PF06527"/>
    </source>
</evidence>
<feature type="domain" description="TniQ" evidence="1">
    <location>
        <begin position="10"/>
        <end position="157"/>
    </location>
</feature>
<reference evidence="2" key="1">
    <citation type="submission" date="2016-10" db="EMBL/GenBank/DDBJ databases">
        <authorList>
            <person name="Varghese N."/>
            <person name="Submissions S."/>
        </authorList>
    </citation>
    <scope>NUCLEOTIDE SEQUENCE [LARGE SCALE GENOMIC DNA]</scope>
    <source>
        <strain evidence="2">YR281</strain>
    </source>
</reference>
<comment type="caution">
    <text evidence="2">The sequence shown here is derived from an EMBL/GenBank/DDBJ whole genome shotgun (WGS) entry which is preliminary data.</text>
</comment>
<organism evidence="2 3">
    <name type="scientific">Paraburkholderia steynii</name>
    <dbReference type="NCBI Taxonomy" id="1245441"/>
    <lineage>
        <taxon>Bacteria</taxon>
        <taxon>Pseudomonadati</taxon>
        <taxon>Pseudomonadota</taxon>
        <taxon>Betaproteobacteria</taxon>
        <taxon>Burkholderiales</taxon>
        <taxon>Burkholderiaceae</taxon>
        <taxon>Paraburkholderia</taxon>
    </lineage>
</organism>